<accession>A0A2I2GKD2</accession>
<feature type="chain" id="PRO_5014114263" description="Carboxylic ester hydrolase" evidence="1">
    <location>
        <begin position="19"/>
        <end position="228"/>
    </location>
</feature>
<organism evidence="2 3">
    <name type="scientific">Aspergillus steynii IBT 23096</name>
    <dbReference type="NCBI Taxonomy" id="1392250"/>
    <lineage>
        <taxon>Eukaryota</taxon>
        <taxon>Fungi</taxon>
        <taxon>Dikarya</taxon>
        <taxon>Ascomycota</taxon>
        <taxon>Pezizomycotina</taxon>
        <taxon>Eurotiomycetes</taxon>
        <taxon>Eurotiomycetidae</taxon>
        <taxon>Eurotiales</taxon>
        <taxon>Aspergillaceae</taxon>
        <taxon>Aspergillus</taxon>
        <taxon>Aspergillus subgen. Circumdati</taxon>
    </lineage>
</organism>
<dbReference type="OrthoDB" id="2425929at2759"/>
<evidence type="ECO:0000256" key="1">
    <source>
        <dbReference type="SAM" id="SignalP"/>
    </source>
</evidence>
<dbReference type="EMBL" id="MSFO01000002">
    <property type="protein sequence ID" value="PLB53336.1"/>
    <property type="molecule type" value="Genomic_DNA"/>
</dbReference>
<evidence type="ECO:0000313" key="3">
    <source>
        <dbReference type="Proteomes" id="UP000234275"/>
    </source>
</evidence>
<proteinExistence type="predicted"/>
<name>A0A2I2GKD2_9EURO</name>
<feature type="signal peptide" evidence="1">
    <location>
        <begin position="1"/>
        <end position="18"/>
    </location>
</feature>
<keyword evidence="3" id="KW-1185">Reference proteome</keyword>
<comment type="caution">
    <text evidence="2">The sequence shown here is derived from an EMBL/GenBank/DDBJ whole genome shotgun (WGS) entry which is preliminary data.</text>
</comment>
<dbReference type="InterPro" id="IPR029058">
    <property type="entry name" value="AB_hydrolase_fold"/>
</dbReference>
<sequence length="228" mass="24534">MLFLTLLLTTLLFGICHGSPTMKRATLKEVTDSGDNPAAIKMYIYVPYSVPTSPGIVASLHGASGNTQQHFIAVYPECPQGAWDATLAESIVHEGGGTSHHYCMIPVLSNTMAGAYPDVFSGAILYSAGSSKSIRNMYPSYSGSYPKIQLYLGSKDTIIGSAAFNTTLNTWASVHRYNTSPDELLANTPMPGWTTYALGSKLEGIWAEGVGHPVPTQGDEDMKWWGFA</sequence>
<dbReference type="VEuPathDB" id="FungiDB:P170DRAFT_490440"/>
<reference evidence="2 3" key="1">
    <citation type="submission" date="2016-12" db="EMBL/GenBank/DDBJ databases">
        <title>The genomes of Aspergillus section Nigri reveals drivers in fungal speciation.</title>
        <authorList>
            <consortium name="DOE Joint Genome Institute"/>
            <person name="Vesth T.C."/>
            <person name="Nybo J."/>
            <person name="Theobald S."/>
            <person name="Brandl J."/>
            <person name="Frisvad J.C."/>
            <person name="Nielsen K.F."/>
            <person name="Lyhne E.K."/>
            <person name="Kogle M.E."/>
            <person name="Kuo A."/>
            <person name="Riley R."/>
            <person name="Clum A."/>
            <person name="Nolan M."/>
            <person name="Lipzen A."/>
            <person name="Salamov A."/>
            <person name="Henrissat B."/>
            <person name="Wiebenga A."/>
            <person name="De Vries R.P."/>
            <person name="Grigoriev I.V."/>
            <person name="Mortensen U.H."/>
            <person name="Andersen M.R."/>
            <person name="Baker S.E."/>
        </authorList>
    </citation>
    <scope>NUCLEOTIDE SEQUENCE [LARGE SCALE GENOMIC DNA]</scope>
    <source>
        <strain evidence="2 3">IBT 23096</strain>
    </source>
</reference>
<evidence type="ECO:0008006" key="4">
    <source>
        <dbReference type="Google" id="ProtNLM"/>
    </source>
</evidence>
<gene>
    <name evidence="2" type="ORF">P170DRAFT_490440</name>
</gene>
<protein>
    <recommendedName>
        <fullName evidence="4">Carboxylic ester hydrolase</fullName>
    </recommendedName>
</protein>
<dbReference type="AlphaFoldDB" id="A0A2I2GKD2"/>
<dbReference type="SUPFAM" id="SSF53474">
    <property type="entry name" value="alpha/beta-Hydrolases"/>
    <property type="match status" value="1"/>
</dbReference>
<evidence type="ECO:0000313" key="2">
    <source>
        <dbReference type="EMBL" id="PLB53336.1"/>
    </source>
</evidence>
<dbReference type="Proteomes" id="UP000234275">
    <property type="component" value="Unassembled WGS sequence"/>
</dbReference>
<keyword evidence="1" id="KW-0732">Signal</keyword>
<dbReference type="RefSeq" id="XP_024708638.1">
    <property type="nucleotide sequence ID" value="XM_024853996.1"/>
</dbReference>
<dbReference type="GeneID" id="36561697"/>
<dbReference type="STRING" id="1392250.A0A2I2GKD2"/>